<evidence type="ECO:0000256" key="2">
    <source>
        <dbReference type="ARBA" id="ARBA00023157"/>
    </source>
</evidence>
<feature type="region of interest" description="Disordered" evidence="3">
    <location>
        <begin position="450"/>
        <end position="473"/>
    </location>
</feature>
<dbReference type="Pfam" id="PF13385">
    <property type="entry name" value="Laminin_G_3"/>
    <property type="match status" value="1"/>
</dbReference>
<organism evidence="6 7">
    <name type="scientific">Streptomyces sp. 900129855</name>
    <dbReference type="NCBI Taxonomy" id="3155129"/>
    <lineage>
        <taxon>Bacteria</taxon>
        <taxon>Bacillati</taxon>
        <taxon>Actinomycetota</taxon>
        <taxon>Actinomycetes</taxon>
        <taxon>Kitasatosporales</taxon>
        <taxon>Streptomycetaceae</taxon>
        <taxon>Streptomyces</taxon>
    </lineage>
</organism>
<dbReference type="SMART" id="SM00560">
    <property type="entry name" value="LamGL"/>
    <property type="match status" value="1"/>
</dbReference>
<proteinExistence type="predicted"/>
<feature type="region of interest" description="Disordered" evidence="3">
    <location>
        <begin position="516"/>
        <end position="538"/>
    </location>
</feature>
<feature type="signal peptide" evidence="4">
    <location>
        <begin position="1"/>
        <end position="37"/>
    </location>
</feature>
<dbReference type="InterPro" id="IPR013320">
    <property type="entry name" value="ConA-like_dom_sf"/>
</dbReference>
<dbReference type="PANTHER" id="PTHR46943:SF1">
    <property type="entry name" value="PENTRAXIN-RELATED PROTEIN PTX3"/>
    <property type="match status" value="1"/>
</dbReference>
<dbReference type="EMBL" id="JBEZVE010000002">
    <property type="protein sequence ID" value="MEU3779755.1"/>
    <property type="molecule type" value="Genomic_DNA"/>
</dbReference>
<accession>A0ABV2ZB65</accession>
<evidence type="ECO:0000256" key="3">
    <source>
        <dbReference type="SAM" id="MobiDB-lite"/>
    </source>
</evidence>
<gene>
    <name evidence="6" type="ORF">AB0E89_04015</name>
</gene>
<name>A0ABV2ZB65_9ACTN</name>
<evidence type="ECO:0000259" key="5">
    <source>
        <dbReference type="SMART" id="SM00560"/>
    </source>
</evidence>
<evidence type="ECO:0000313" key="7">
    <source>
        <dbReference type="Proteomes" id="UP001550739"/>
    </source>
</evidence>
<dbReference type="Gene3D" id="2.60.120.200">
    <property type="match status" value="1"/>
</dbReference>
<sequence length="970" mass="103574">MTNPWFRRLRRTRTLGVLLGSAVVLGTLPAVTSAAEAADTVISSSAGTTAEATAFAEAAATGEPVEIVPRRTEDELVFANPDGSLTSETSVQPQRVHRADGSWAAADATLERRADGTVGPRAAVVDLTFAAGGSQDFVTLGEDGRSFTLRWPKPLPEPVLRGDTAEYREVLPGVDLLASASVTGYAYVLEVKTPEAARNPELARLRLPVRVDGLDLKAAADGGLEAVDASGARLFGGQAPKMWDSATAAQQLPAEAAADAHVEAVAASGAAAPVQDAPGAAAKVADMGLDVSADAVTVVPDRTVLTAADTDFPVYLDPEAGMSKSEWLYVSSAHPGTEFHKFKDDEGVGRCSYKSIGGTYYVCSSSPYTNRMYFQFSTAGWKNRTISKAVFEVYETFSFSCQASTVNLHLVDEAGVDSATNWNNKPKDGDLMVDRTVAYGRGSSCSPDAPAGWVDFQDSSKEDNENLTPTVRKKAAAGAPIAFSLRAADEDDANSWKRFRGDNAKLVVTYNTTPGKPYNERLSNPEEKTCTTDNTKRPWIRDDTPTMAVNGTDADSYTDGTGQNLTATFRVWDQVDGRPMVYEGKDGPQNEGVFEKGIPIRELAHGHGYKWHAQTYDGSTGKLKDSGYSDWSDWCEFVVDTERPDTKPLVTPADGEADLPAGAERHFTVSANGNSDSVFKNDVEYYEWDLGNDTPGRHATPASLGGNATIEVAPSTFGPNVLYVRSVDRAGNRGPLEKYIFTADRACADALADSCAAAVYGLDQSTGATVPDASGHDRTLTVKGADWVAGNHSADQPADKALRFNGSSDYATAASAVHTGQAFTVSAWVRPTSLSENIAVIGQSGGQGNGFNLYYSTAFKRWIFGRHISDTADSDIIRAMAASEKPAVVGRWTHLAGTYDPAARKFTLFVDGEEQGSAAVTDVWNATKGLNIGRAQYKGEWHDFFAGDIDDVRLVPGLLSGTEIYRLANS</sequence>
<dbReference type="Proteomes" id="UP001550739">
    <property type="component" value="Unassembled WGS sequence"/>
</dbReference>
<evidence type="ECO:0000313" key="6">
    <source>
        <dbReference type="EMBL" id="MEU3779755.1"/>
    </source>
</evidence>
<feature type="compositionally biased region" description="Basic and acidic residues" evidence="3">
    <location>
        <begin position="523"/>
        <end position="538"/>
    </location>
</feature>
<keyword evidence="1 4" id="KW-0732">Signal</keyword>
<evidence type="ECO:0000256" key="4">
    <source>
        <dbReference type="SAM" id="SignalP"/>
    </source>
</evidence>
<keyword evidence="2" id="KW-1015">Disulfide bond</keyword>
<dbReference type="InterPro" id="IPR006558">
    <property type="entry name" value="LamG-like"/>
</dbReference>
<feature type="chain" id="PRO_5046396741" evidence="4">
    <location>
        <begin position="38"/>
        <end position="970"/>
    </location>
</feature>
<feature type="domain" description="LamG-like jellyroll fold" evidence="5">
    <location>
        <begin position="821"/>
        <end position="962"/>
    </location>
</feature>
<dbReference type="RefSeq" id="WP_361700766.1">
    <property type="nucleotide sequence ID" value="NZ_JBEZVE010000002.1"/>
</dbReference>
<dbReference type="NCBIfam" id="NF033679">
    <property type="entry name" value="DNRLRE_dom"/>
    <property type="match status" value="1"/>
</dbReference>
<dbReference type="PANTHER" id="PTHR46943">
    <property type="entry name" value="PENTRAXIN-RELATED PROTEIN PTX3"/>
    <property type="match status" value="1"/>
</dbReference>
<keyword evidence="7" id="KW-1185">Reference proteome</keyword>
<protein>
    <submittedName>
        <fullName evidence="6">LamG-like jellyroll fold domain-containing protein</fullName>
    </submittedName>
</protein>
<dbReference type="SUPFAM" id="SSF49899">
    <property type="entry name" value="Concanavalin A-like lectins/glucanases"/>
    <property type="match status" value="1"/>
</dbReference>
<reference evidence="6 7" key="1">
    <citation type="submission" date="2024-06" db="EMBL/GenBank/DDBJ databases">
        <title>The Natural Products Discovery Center: Release of the First 8490 Sequenced Strains for Exploring Actinobacteria Biosynthetic Diversity.</title>
        <authorList>
            <person name="Kalkreuter E."/>
            <person name="Kautsar S.A."/>
            <person name="Yang D."/>
            <person name="Bader C.D."/>
            <person name="Teijaro C.N."/>
            <person name="Fluegel L."/>
            <person name="Davis C.M."/>
            <person name="Simpson J.R."/>
            <person name="Lauterbach L."/>
            <person name="Steele A.D."/>
            <person name="Gui C."/>
            <person name="Meng S."/>
            <person name="Li G."/>
            <person name="Viehrig K."/>
            <person name="Ye F."/>
            <person name="Su P."/>
            <person name="Kiefer A.F."/>
            <person name="Nichols A."/>
            <person name="Cepeda A.J."/>
            <person name="Yan W."/>
            <person name="Fan B."/>
            <person name="Jiang Y."/>
            <person name="Adhikari A."/>
            <person name="Zheng C.-J."/>
            <person name="Schuster L."/>
            <person name="Cowan T.M."/>
            <person name="Smanski M.J."/>
            <person name="Chevrette M.G."/>
            <person name="De Carvalho L.P.S."/>
            <person name="Shen B."/>
        </authorList>
    </citation>
    <scope>NUCLEOTIDE SEQUENCE [LARGE SCALE GENOMIC DNA]</scope>
    <source>
        <strain evidence="6 7">NPDC033843</strain>
    </source>
</reference>
<dbReference type="InterPro" id="IPR042837">
    <property type="entry name" value="PTX3"/>
</dbReference>
<evidence type="ECO:0000256" key="1">
    <source>
        <dbReference type="ARBA" id="ARBA00022729"/>
    </source>
</evidence>
<comment type="caution">
    <text evidence="6">The sequence shown here is derived from an EMBL/GenBank/DDBJ whole genome shotgun (WGS) entry which is preliminary data.</text>
</comment>